<dbReference type="InterPro" id="IPR018201">
    <property type="entry name" value="Ketoacyl_synth_AS"/>
</dbReference>
<dbReference type="PANTHER" id="PTHR43775:SF51">
    <property type="entry name" value="INACTIVE PHENOLPHTHIOCEROL SYNTHESIS POLYKETIDE SYNTHASE TYPE I PKS1-RELATED"/>
    <property type="match status" value="1"/>
</dbReference>
<keyword evidence="3" id="KW-0596">Phosphopantetheine</keyword>
<evidence type="ECO:0000256" key="2">
    <source>
        <dbReference type="ARBA" id="ARBA00006484"/>
    </source>
</evidence>
<dbReference type="SMART" id="SM00825">
    <property type="entry name" value="PKS_KS"/>
    <property type="match status" value="1"/>
</dbReference>
<dbReference type="Pfam" id="PF22621">
    <property type="entry name" value="CurL-like_PKS_C"/>
    <property type="match status" value="1"/>
</dbReference>
<dbReference type="SUPFAM" id="SSF51735">
    <property type="entry name" value="NAD(P)-binding Rossmann-fold domains"/>
    <property type="match status" value="2"/>
</dbReference>
<dbReference type="InterPro" id="IPR009081">
    <property type="entry name" value="PP-bd_ACP"/>
</dbReference>
<reference evidence="9" key="1">
    <citation type="journal article" date="2019" name="Int. J. Syst. Evol. Microbiol.">
        <title>The Global Catalogue of Microorganisms (GCM) 10K type strain sequencing project: providing services to taxonomists for standard genome sequencing and annotation.</title>
        <authorList>
            <consortium name="The Broad Institute Genomics Platform"/>
            <consortium name="The Broad Institute Genome Sequencing Center for Infectious Disease"/>
            <person name="Wu L."/>
            <person name="Ma J."/>
        </authorList>
    </citation>
    <scope>NUCLEOTIDE SEQUENCE [LARGE SCALE GENOMIC DNA]</scope>
    <source>
        <strain evidence="9">KCTC 12848</strain>
    </source>
</reference>
<dbReference type="PANTHER" id="PTHR43775">
    <property type="entry name" value="FATTY ACID SYNTHASE"/>
    <property type="match status" value="1"/>
</dbReference>
<dbReference type="Pfam" id="PF00550">
    <property type="entry name" value="PP-binding"/>
    <property type="match status" value="1"/>
</dbReference>
<comment type="pathway">
    <text evidence="1">Lipid metabolism; fatty acid biosynthesis.</text>
</comment>
<dbReference type="Gene3D" id="3.30.70.3290">
    <property type="match status" value="1"/>
</dbReference>
<keyword evidence="9" id="KW-1185">Reference proteome</keyword>
<evidence type="ECO:0000256" key="5">
    <source>
        <dbReference type="ARBA" id="ARBA00022679"/>
    </source>
</evidence>
<evidence type="ECO:0000256" key="3">
    <source>
        <dbReference type="ARBA" id="ARBA00022450"/>
    </source>
</evidence>
<dbReference type="InterPro" id="IPR016039">
    <property type="entry name" value="Thiolase-like"/>
</dbReference>
<evidence type="ECO:0000313" key="8">
    <source>
        <dbReference type="EMBL" id="MFD2311489.1"/>
    </source>
</evidence>
<dbReference type="InterPro" id="IPR013968">
    <property type="entry name" value="PKS_KR"/>
</dbReference>
<dbReference type="SMART" id="SM00822">
    <property type="entry name" value="PKS_KR"/>
    <property type="match status" value="1"/>
</dbReference>
<dbReference type="SUPFAM" id="SSF55048">
    <property type="entry name" value="Probable ACP-binding domain of malonyl-CoA ACP transacylase"/>
    <property type="match status" value="1"/>
</dbReference>
<organism evidence="8 9">
    <name type="scientific">Microbulbifer halophilus</name>
    <dbReference type="NCBI Taxonomy" id="453963"/>
    <lineage>
        <taxon>Bacteria</taxon>
        <taxon>Pseudomonadati</taxon>
        <taxon>Pseudomonadota</taxon>
        <taxon>Gammaproteobacteria</taxon>
        <taxon>Cellvibrionales</taxon>
        <taxon>Microbulbiferaceae</taxon>
        <taxon>Microbulbifer</taxon>
    </lineage>
</organism>
<dbReference type="SUPFAM" id="SSF53901">
    <property type="entry name" value="Thiolase-like"/>
    <property type="match status" value="1"/>
</dbReference>
<dbReference type="EMBL" id="JBHUJD010000018">
    <property type="protein sequence ID" value="MFD2311489.1"/>
    <property type="molecule type" value="Genomic_DNA"/>
</dbReference>
<dbReference type="InterPro" id="IPR057326">
    <property type="entry name" value="KR_dom"/>
</dbReference>
<keyword evidence="5" id="KW-0808">Transferase</keyword>
<dbReference type="SUPFAM" id="SSF47336">
    <property type="entry name" value="ACP-like"/>
    <property type="match status" value="1"/>
</dbReference>
<dbReference type="Gene3D" id="3.40.47.10">
    <property type="match status" value="1"/>
</dbReference>
<dbReference type="PROSITE" id="PS52004">
    <property type="entry name" value="KS3_2"/>
    <property type="match status" value="1"/>
</dbReference>
<dbReference type="SMART" id="SM00827">
    <property type="entry name" value="PKS_AT"/>
    <property type="match status" value="1"/>
</dbReference>
<dbReference type="PROSITE" id="PS00606">
    <property type="entry name" value="KS3_1"/>
    <property type="match status" value="1"/>
</dbReference>
<feature type="domain" description="Ketosynthase family 3 (KS3)" evidence="7">
    <location>
        <begin position="9"/>
        <end position="436"/>
    </location>
</feature>
<dbReference type="InterPro" id="IPR020841">
    <property type="entry name" value="PKS_Beta-ketoAc_synthase_dom"/>
</dbReference>
<comment type="similarity">
    <text evidence="2">Belongs to the short-chain dehydrogenases/reductases (SDR) family.</text>
</comment>
<dbReference type="InterPro" id="IPR050091">
    <property type="entry name" value="PKS_NRPS_Biosynth_Enz"/>
</dbReference>
<dbReference type="CDD" id="cd00833">
    <property type="entry name" value="PKS"/>
    <property type="match status" value="1"/>
</dbReference>
<dbReference type="SUPFAM" id="SSF52151">
    <property type="entry name" value="FabD/lysophospholipase-like"/>
    <property type="match status" value="1"/>
</dbReference>
<dbReference type="RefSeq" id="WP_377535544.1">
    <property type="nucleotide sequence ID" value="NZ_JBHSIG010000001.1"/>
</dbReference>
<evidence type="ECO:0000259" key="7">
    <source>
        <dbReference type="PROSITE" id="PS52004"/>
    </source>
</evidence>
<gene>
    <name evidence="8" type="ORF">ACFSKX_13765</name>
</gene>
<evidence type="ECO:0000313" key="9">
    <source>
        <dbReference type="Proteomes" id="UP001597425"/>
    </source>
</evidence>
<feature type="domain" description="Carrier" evidence="6">
    <location>
        <begin position="1403"/>
        <end position="1478"/>
    </location>
</feature>
<dbReference type="InterPro" id="IPR014043">
    <property type="entry name" value="Acyl_transferase_dom"/>
</dbReference>
<dbReference type="Pfam" id="PF00109">
    <property type="entry name" value="ketoacyl-synt"/>
    <property type="match status" value="1"/>
</dbReference>
<protein>
    <submittedName>
        <fullName evidence="8">SDR family NAD(P)-dependent oxidoreductase</fullName>
    </submittedName>
</protein>
<dbReference type="InterPro" id="IPR036291">
    <property type="entry name" value="NAD(P)-bd_dom_sf"/>
</dbReference>
<dbReference type="PROSITE" id="PS50075">
    <property type="entry name" value="CARRIER"/>
    <property type="match status" value="1"/>
</dbReference>
<dbReference type="Gene3D" id="3.40.50.720">
    <property type="entry name" value="NAD(P)-binding Rossmann-like Domain"/>
    <property type="match status" value="1"/>
</dbReference>
<sequence>MTDQSMSDYLAIAIIALEGRFPGASDVETFWNNVCSGSCGIRRLDSDALDAVGVPGEVRSDPNFVPIAANPADIDLFDAEFFDIGARETQAMDPQHRLLLEVARDVLDRAGHGGSQRSAEVGAFFGLPVSQYLLHNLISQPEVMRSLGDDYTVFGNHGSYAATRIAHRLNLCGPVMAVDTACSSSLVTLHLACKALLNFECDMALAGGVQVNMPQHSGYLHTQGSFRSPDGQVRAFDAEARGTVFASGAGAVVLKRLDDARRDGDNILAVIRGSAVNNDGSDKVGFTAPSLGGQRNVILESLAFADVDADSISYVETHGTGTPLGDPIEIAALTEAYRMHTQRRGYCAIGSVKPNVGHMETAAGVAGLIKAVMALQHRMLPPSLNYTRPNPEIDFADSPFFVNTELRPWTSDGGPRRAGLSSFGVGGTNAHVILEEYLEPETARPSRAYQLLVWSAKTEGALEMMTSRLAEQLQTHREQDLADVAFTLQCGRERFSRRRILVCDSREGALSALSEPASLPAAVSGSQSEAEVAFLFPGQGAQHLEMAAALYRREAKFRESLETCARLLEPELGLDLCALLYSSEGESGQAQLNETWLTQPALFAVEYALARQWQAWGIEPTAMLGHSIGEYVAACLAGVFTLEDALRLVARRGRLMQGLPPGAMLAVPLAEEELSDLDVMGWDLAAVNGPRSCVLSGPVPVIEAVREQLLSRGLEARVLQTSHAFHSAMMDPILEAYGEAVAKTQRSAPKRRFLSNVSGNWIAAAEATSVDYWVRHLRGTVRFHAGLERLLDESEAVLLEVGPGQTLSTLARQLPAERKRPVIASLPHPRAGGDEQASMLTALGRLWQSDVQVDWSLLHAGEDRRRVSLPTYPYERRRYWIDPPAGGGARRSAGGERAVLPLADWFHVPVWTQLPNSPKPYSVPGSGWILFRDRAGVAARIANRLREEGQRVLEVVEGQGFAENGDVVSLRLGEAGDFDLLCRTLEERGDWSHVVYTCCTDRVGSDYRRAQDIGVHALAAFCAAIGRRPRLRIQTLTAITSGLGDVQGTEASDPLKGGVLGLLPVIEQEYGMRCRSIDIDDGSDVVSVCDILLDGSESARFAVRGSRCWKLSHTTLDANVSGPLPWRREGVYLITGGLGDLGLLFAEYLARHYRARLVLTSRQTLPERGDWEAWGADAKSGCPIADKLRRLLALEAIGAQVLVLAADATDATAMAEVVAQTKSRFGAINGAMHAAGVSGGNLIQQYSRDETESILAPKVCGAQVLLEALAQERMDIVILHASLLGSTGVVGQGAYAAANTALNTIAQAWARNGMRIVSIAWDGWRQTGMAHRAGVFADASAAGGIGNEDGIAALEFILARTRSPQVLVSTLPFEQALASQAALTTPEPLARHERPELDTVFQPSRCKLEEQLVGIWRDVLALHSVGVHDNFFELGGTSLLMSEVLRRIHRELSSNISITELFQHPTIYSLSKRLDGTADSGEATGAADLGNRRKEALNKKKRRAVFTQ</sequence>
<dbReference type="Pfam" id="PF02801">
    <property type="entry name" value="Ketoacyl-synt_C"/>
    <property type="match status" value="1"/>
</dbReference>
<dbReference type="InterPro" id="IPR029058">
    <property type="entry name" value="AB_hydrolase_fold"/>
</dbReference>
<accession>A0ABW5EJ57</accession>
<evidence type="ECO:0000256" key="4">
    <source>
        <dbReference type="ARBA" id="ARBA00022553"/>
    </source>
</evidence>
<dbReference type="InterPro" id="IPR014031">
    <property type="entry name" value="Ketoacyl_synth_C"/>
</dbReference>
<dbReference type="InterPro" id="IPR014030">
    <property type="entry name" value="Ketoacyl_synth_N"/>
</dbReference>
<name>A0ABW5EJ57_9GAMM</name>
<comment type="caution">
    <text evidence="8">The sequence shown here is derived from an EMBL/GenBank/DDBJ whole genome shotgun (WGS) entry which is preliminary data.</text>
</comment>
<evidence type="ECO:0000259" key="6">
    <source>
        <dbReference type="PROSITE" id="PS50075"/>
    </source>
</evidence>
<dbReference type="Pfam" id="PF00698">
    <property type="entry name" value="Acyl_transf_1"/>
    <property type="match status" value="1"/>
</dbReference>
<dbReference type="Gene3D" id="3.40.366.10">
    <property type="entry name" value="Malonyl-Coenzyme A Acyl Carrier Protein, domain 2"/>
    <property type="match status" value="1"/>
</dbReference>
<evidence type="ECO:0000256" key="1">
    <source>
        <dbReference type="ARBA" id="ARBA00005194"/>
    </source>
</evidence>
<proteinExistence type="inferred from homology"/>
<dbReference type="CDD" id="cd08953">
    <property type="entry name" value="KR_2_SDR_x"/>
    <property type="match status" value="1"/>
</dbReference>
<dbReference type="InterPro" id="IPR036736">
    <property type="entry name" value="ACP-like_sf"/>
</dbReference>
<dbReference type="Gene3D" id="3.40.50.1820">
    <property type="entry name" value="alpha/beta hydrolase"/>
    <property type="match status" value="1"/>
</dbReference>
<dbReference type="InterPro" id="IPR016036">
    <property type="entry name" value="Malonyl_transacylase_ACP-bd"/>
</dbReference>
<dbReference type="InterPro" id="IPR020806">
    <property type="entry name" value="PKS_PP-bd"/>
</dbReference>
<dbReference type="Proteomes" id="UP001597425">
    <property type="component" value="Unassembled WGS sequence"/>
</dbReference>
<dbReference type="InterPro" id="IPR016035">
    <property type="entry name" value="Acyl_Trfase/lysoPLipase"/>
</dbReference>
<dbReference type="SMART" id="SM00823">
    <property type="entry name" value="PKS_PP"/>
    <property type="match status" value="1"/>
</dbReference>
<keyword evidence="4" id="KW-0597">Phosphoprotein</keyword>
<dbReference type="InterPro" id="IPR001227">
    <property type="entry name" value="Ac_transferase_dom_sf"/>
</dbReference>
<dbReference type="Pfam" id="PF08659">
    <property type="entry name" value="KR"/>
    <property type="match status" value="1"/>
</dbReference>